<feature type="region of interest" description="Disordered" evidence="2">
    <location>
        <begin position="331"/>
        <end position="357"/>
    </location>
</feature>
<dbReference type="Gene3D" id="2.30.110.10">
    <property type="entry name" value="Electron Transport, Fmn-binding Protein, Chain A"/>
    <property type="match status" value="1"/>
</dbReference>
<dbReference type="PANTHER" id="PTHR30466:SF1">
    <property type="entry name" value="FMN REDUCTASE (NADH) RUTF"/>
    <property type="match status" value="1"/>
</dbReference>
<dbReference type="SUPFAM" id="SSF50475">
    <property type="entry name" value="FMN-binding split barrel"/>
    <property type="match status" value="1"/>
</dbReference>
<feature type="compositionally biased region" description="Polar residues" evidence="2">
    <location>
        <begin position="297"/>
        <end position="315"/>
    </location>
</feature>
<dbReference type="GO" id="GO:0042602">
    <property type="term" value="F:riboflavin reductase (NADPH) activity"/>
    <property type="evidence" value="ECO:0007669"/>
    <property type="project" value="TreeGrafter"/>
</dbReference>
<dbReference type="InterPro" id="IPR050268">
    <property type="entry name" value="NADH-dep_flavin_reductase"/>
</dbReference>
<proteinExistence type="predicted"/>
<dbReference type="Proteomes" id="UP000245783">
    <property type="component" value="Unassembled WGS sequence"/>
</dbReference>
<accession>A0A316W1Y6</accession>
<feature type="domain" description="Flavin reductase like" evidence="3">
    <location>
        <begin position="143"/>
        <end position="395"/>
    </location>
</feature>
<feature type="compositionally biased region" description="Basic and acidic residues" evidence="2">
    <location>
        <begin position="345"/>
        <end position="357"/>
    </location>
</feature>
<name>A0A316W1Y6_9BASI</name>
<dbReference type="Pfam" id="PF01613">
    <property type="entry name" value="Flavin_Reduct"/>
    <property type="match status" value="1"/>
</dbReference>
<protein>
    <recommendedName>
        <fullName evidence="3">Flavin reductase like domain-containing protein</fullName>
    </recommendedName>
</protein>
<evidence type="ECO:0000313" key="4">
    <source>
        <dbReference type="EMBL" id="PWN41685.1"/>
    </source>
</evidence>
<gene>
    <name evidence="4" type="ORF">IE81DRAFT_348137</name>
</gene>
<dbReference type="GO" id="GO:0010181">
    <property type="term" value="F:FMN binding"/>
    <property type="evidence" value="ECO:0007669"/>
    <property type="project" value="InterPro"/>
</dbReference>
<dbReference type="InParanoid" id="A0A316W1Y6"/>
<dbReference type="GeneID" id="37038094"/>
<keyword evidence="1" id="KW-0560">Oxidoreductase</keyword>
<dbReference type="AlphaFoldDB" id="A0A316W1Y6"/>
<dbReference type="PANTHER" id="PTHR30466">
    <property type="entry name" value="FLAVIN REDUCTASE"/>
    <property type="match status" value="1"/>
</dbReference>
<keyword evidence="5" id="KW-1185">Reference proteome</keyword>
<feature type="region of interest" description="Disordered" evidence="2">
    <location>
        <begin position="297"/>
        <end position="318"/>
    </location>
</feature>
<sequence>MSGRNFWLEGRRAFFNRSEVCGRCFAASNAALTPSTQPSRLQRSYSILRQGDPTVFVTHLHQEQISHSTAVVPSRRRLSTSSFLARAHRGTTADHQADQHTIAGKIRQLMSSSAQPVALLLTALPSSTDEVNSTSSHSRANRTTVEIHGATISSLTSLSLSPPLVGFSLRTPSRAANALLGAQQMSNGPTFTLTLLAHADSDAENDVAQHASCSNLAGAYAAPGLEAYSLASDWSHKSPAAPTRPNAANHPLSSAKLLPSSAFASSGRSNTPIPYLGHGLGAFSCSLEARIRLASLTSHSSTESPNPRSKSQSAPYSPHKLRLDTALVVPSEQDETLAESVEAQETGKSDTAGKESQESWLLIARVWDVHESDSTAGQEADDAKPLVWWNKRFTTVQSE</sequence>
<dbReference type="EMBL" id="KZ819389">
    <property type="protein sequence ID" value="PWN41685.1"/>
    <property type="molecule type" value="Genomic_DNA"/>
</dbReference>
<evidence type="ECO:0000259" key="3">
    <source>
        <dbReference type="Pfam" id="PF01613"/>
    </source>
</evidence>
<reference evidence="4 5" key="1">
    <citation type="journal article" date="2018" name="Mol. Biol. Evol.">
        <title>Broad Genomic Sampling Reveals a Smut Pathogenic Ancestry of the Fungal Clade Ustilaginomycotina.</title>
        <authorList>
            <person name="Kijpornyongpan T."/>
            <person name="Mondo S.J."/>
            <person name="Barry K."/>
            <person name="Sandor L."/>
            <person name="Lee J."/>
            <person name="Lipzen A."/>
            <person name="Pangilinan J."/>
            <person name="LaButti K."/>
            <person name="Hainaut M."/>
            <person name="Henrissat B."/>
            <person name="Grigoriev I.V."/>
            <person name="Spatafora J.W."/>
            <person name="Aime M.C."/>
        </authorList>
    </citation>
    <scope>NUCLEOTIDE SEQUENCE [LARGE SCALE GENOMIC DNA]</scope>
    <source>
        <strain evidence="4 5">MCA 4658</strain>
    </source>
</reference>
<dbReference type="STRING" id="1522189.A0A316W1Y6"/>
<organism evidence="4 5">
    <name type="scientific">Ceraceosorus guamensis</name>
    <dbReference type="NCBI Taxonomy" id="1522189"/>
    <lineage>
        <taxon>Eukaryota</taxon>
        <taxon>Fungi</taxon>
        <taxon>Dikarya</taxon>
        <taxon>Basidiomycota</taxon>
        <taxon>Ustilaginomycotina</taxon>
        <taxon>Exobasidiomycetes</taxon>
        <taxon>Ceraceosorales</taxon>
        <taxon>Ceraceosoraceae</taxon>
        <taxon>Ceraceosorus</taxon>
    </lineage>
</organism>
<evidence type="ECO:0000256" key="2">
    <source>
        <dbReference type="SAM" id="MobiDB-lite"/>
    </source>
</evidence>
<dbReference type="InterPro" id="IPR002563">
    <property type="entry name" value="Flavin_Rdtase-like_dom"/>
</dbReference>
<dbReference type="InterPro" id="IPR012349">
    <property type="entry name" value="Split_barrel_FMN-bd"/>
</dbReference>
<evidence type="ECO:0000313" key="5">
    <source>
        <dbReference type="Proteomes" id="UP000245783"/>
    </source>
</evidence>
<dbReference type="RefSeq" id="XP_025368845.1">
    <property type="nucleotide sequence ID" value="XM_025516224.1"/>
</dbReference>
<dbReference type="OrthoDB" id="2015405at2759"/>
<evidence type="ECO:0000256" key="1">
    <source>
        <dbReference type="ARBA" id="ARBA00023002"/>
    </source>
</evidence>